<protein>
    <submittedName>
        <fullName evidence="3">Heparan-alpha-glucosaminide N-acetyltransferase</fullName>
    </submittedName>
</protein>
<dbReference type="OrthoDB" id="2149840at2759"/>
<feature type="transmembrane region" description="Helical" evidence="1">
    <location>
        <begin position="210"/>
        <end position="234"/>
    </location>
</feature>
<organism evidence="3 4">
    <name type="scientific">Pseudolycoriella hygida</name>
    <dbReference type="NCBI Taxonomy" id="35572"/>
    <lineage>
        <taxon>Eukaryota</taxon>
        <taxon>Metazoa</taxon>
        <taxon>Ecdysozoa</taxon>
        <taxon>Arthropoda</taxon>
        <taxon>Hexapoda</taxon>
        <taxon>Insecta</taxon>
        <taxon>Pterygota</taxon>
        <taxon>Neoptera</taxon>
        <taxon>Endopterygota</taxon>
        <taxon>Diptera</taxon>
        <taxon>Nematocera</taxon>
        <taxon>Sciaroidea</taxon>
        <taxon>Sciaridae</taxon>
        <taxon>Pseudolycoriella</taxon>
    </lineage>
</organism>
<dbReference type="InterPro" id="IPR032176">
    <property type="entry name" value="DUF5009"/>
</dbReference>
<feature type="transmembrane region" description="Helical" evidence="1">
    <location>
        <begin position="127"/>
        <end position="149"/>
    </location>
</feature>
<keyword evidence="1" id="KW-0812">Transmembrane</keyword>
<comment type="caution">
    <text evidence="3">The sequence shown here is derived from an EMBL/GenBank/DDBJ whole genome shotgun (WGS) entry which is preliminary data.</text>
</comment>
<keyword evidence="1" id="KW-0472">Membrane</keyword>
<proteinExistence type="predicted"/>
<dbReference type="Proteomes" id="UP001151699">
    <property type="component" value="Chromosome A"/>
</dbReference>
<keyword evidence="4" id="KW-1185">Reference proteome</keyword>
<name>A0A9Q0NDY7_9DIPT</name>
<feature type="transmembrane region" description="Helical" evidence="1">
    <location>
        <begin position="438"/>
        <end position="456"/>
    </location>
</feature>
<feature type="transmembrane region" description="Helical" evidence="1">
    <location>
        <begin position="246"/>
        <end position="268"/>
    </location>
</feature>
<dbReference type="AlphaFoldDB" id="A0A9Q0NDY7"/>
<accession>A0A9Q0NDY7</accession>
<gene>
    <name evidence="3" type="primary">Hgsnat_0</name>
    <name evidence="3" type="ORF">Bhyg_03571</name>
</gene>
<evidence type="ECO:0000259" key="2">
    <source>
        <dbReference type="Pfam" id="PF16401"/>
    </source>
</evidence>
<dbReference type="PANTHER" id="PTHR31061:SF24">
    <property type="entry name" value="LD22376P"/>
    <property type="match status" value="1"/>
</dbReference>
<dbReference type="PANTHER" id="PTHR31061">
    <property type="entry name" value="LD22376P"/>
    <property type="match status" value="1"/>
</dbReference>
<dbReference type="Pfam" id="PF16401">
    <property type="entry name" value="DUF5009"/>
    <property type="match status" value="1"/>
</dbReference>
<keyword evidence="1" id="KW-1133">Transmembrane helix</keyword>
<feature type="transmembrane region" description="Helical" evidence="1">
    <location>
        <begin position="403"/>
        <end position="426"/>
    </location>
</feature>
<sequence>MWQFARQSVEDINLNDLTVNQAFLNITSRQLDKLWMYTLSSDCIRCPFTRSREVEGLNQYLVKFDASRSLEWQFFNQDQGRYALDNVTPFCTIKPTGLGPKGVFNIDIRAGRCDFEVTLPPTSYNLAVLYALLILAGVLVLIYSGNYAYRRFKRSRQPSVVNSDVEVEKPRPSRTRIRSLDAFRGTAIVLMIFVNSGGGAVWWIEHATWNGLYVADLVFPWFIWIMGVCIPMSIKSQVSKNVSKPKVLWTIFVRSVKLFFIGFCLNSRSGSFEDVRIMGVLQRFGISYFIVASVYVLLYIHPKDVLPNGKIKRAFYDIYILGHQWFVMLCLAAMHVVITFALPVPGCPKGYLGPGGKQDNGLYTSCIGGATGYVDEKILGLNHIYRWPTAGSVYDASAFDPEGMVGCLTTFLQVFIGLQCGVTLMVYTEWKQRITRMLIWSVALGIFGGALCLFSQEGGVIPINKNLWSLSFVFATSALAYILLTFFYVMIDVLKWWTGTPLVYAGMNSILLYVGHSVVGSMFPWRWRIGPMNSHLVLLVENIWHAGVWVVVSYYFYCKKIFVSV</sequence>
<feature type="transmembrane region" description="Helical" evidence="1">
    <location>
        <begin position="321"/>
        <end position="342"/>
    </location>
</feature>
<reference evidence="3" key="1">
    <citation type="submission" date="2022-07" db="EMBL/GenBank/DDBJ databases">
        <authorList>
            <person name="Trinca V."/>
            <person name="Uliana J.V.C."/>
            <person name="Torres T.T."/>
            <person name="Ward R.J."/>
            <person name="Monesi N."/>
        </authorList>
    </citation>
    <scope>NUCLEOTIDE SEQUENCE</scope>
    <source>
        <strain evidence="3">HSMRA1968</strain>
        <tissue evidence="3">Whole embryos</tissue>
    </source>
</reference>
<feature type="domain" description="DUF5009" evidence="2">
    <location>
        <begin position="177"/>
        <end position="269"/>
    </location>
</feature>
<dbReference type="EMBL" id="WJQU01000001">
    <property type="protein sequence ID" value="KAJ6648343.1"/>
    <property type="molecule type" value="Genomic_DNA"/>
</dbReference>
<evidence type="ECO:0000313" key="4">
    <source>
        <dbReference type="Proteomes" id="UP001151699"/>
    </source>
</evidence>
<feature type="transmembrane region" description="Helical" evidence="1">
    <location>
        <begin position="182"/>
        <end position="204"/>
    </location>
</feature>
<feature type="transmembrane region" description="Helical" evidence="1">
    <location>
        <begin position="468"/>
        <end position="490"/>
    </location>
</feature>
<evidence type="ECO:0000313" key="3">
    <source>
        <dbReference type="EMBL" id="KAJ6648343.1"/>
    </source>
</evidence>
<feature type="transmembrane region" description="Helical" evidence="1">
    <location>
        <begin position="280"/>
        <end position="300"/>
    </location>
</feature>
<feature type="transmembrane region" description="Helical" evidence="1">
    <location>
        <begin position="502"/>
        <end position="523"/>
    </location>
</feature>
<evidence type="ECO:0000256" key="1">
    <source>
        <dbReference type="SAM" id="Phobius"/>
    </source>
</evidence>
<feature type="transmembrane region" description="Helical" evidence="1">
    <location>
        <begin position="535"/>
        <end position="557"/>
    </location>
</feature>